<name>A0AAW4YXV6_9GAMM</name>
<reference evidence="1" key="2">
    <citation type="journal article" date="2021" name="Front. Microbiol.">
        <title>Aerobic Denitrification and Heterotrophic Sulfur Oxidation in the Genus Halomonas Revealed by Six Novel Species Characterizations and Genome-Based Analysis.</title>
        <authorList>
            <person name="Wang L."/>
            <person name="Shao Z."/>
        </authorList>
    </citation>
    <scope>NUCLEOTIDE SEQUENCE</scope>
    <source>
        <strain evidence="1">MCCC 1A05776</strain>
    </source>
</reference>
<dbReference type="RefSeq" id="WP_234240514.1">
    <property type="nucleotide sequence ID" value="NZ_JABFTS010000009.1"/>
</dbReference>
<dbReference type="AlphaFoldDB" id="A0AAW4YXV6"/>
<reference evidence="1" key="1">
    <citation type="submission" date="2020-05" db="EMBL/GenBank/DDBJ databases">
        <authorList>
            <person name="Wang L."/>
            <person name="Shao Z."/>
        </authorList>
    </citation>
    <scope>NUCLEOTIDE SEQUENCE</scope>
    <source>
        <strain evidence="1">MCCC 1A05776</strain>
    </source>
</reference>
<sequence length="54" mass="5920">MRHDEMTELAEDLEELRDCLIDATEGEAMPADAAMRGHAALDALLAHLENLAND</sequence>
<evidence type="ECO:0000313" key="2">
    <source>
        <dbReference type="Proteomes" id="UP001320178"/>
    </source>
</evidence>
<dbReference type="EMBL" id="JABFTS010000009">
    <property type="protein sequence ID" value="MCE8053172.1"/>
    <property type="molecule type" value="Genomic_DNA"/>
</dbReference>
<proteinExistence type="predicted"/>
<dbReference type="Proteomes" id="UP001320178">
    <property type="component" value="Unassembled WGS sequence"/>
</dbReference>
<accession>A0AAW4YXV6</accession>
<comment type="caution">
    <text evidence="1">The sequence shown here is derived from an EMBL/GenBank/DDBJ whole genome shotgun (WGS) entry which is preliminary data.</text>
</comment>
<protein>
    <submittedName>
        <fullName evidence="1">Uncharacterized protein</fullName>
    </submittedName>
</protein>
<organism evidence="1 2">
    <name type="scientific">Billgrantia desiderata</name>
    <dbReference type="NCBI Taxonomy" id="52021"/>
    <lineage>
        <taxon>Bacteria</taxon>
        <taxon>Pseudomonadati</taxon>
        <taxon>Pseudomonadota</taxon>
        <taxon>Gammaproteobacteria</taxon>
        <taxon>Oceanospirillales</taxon>
        <taxon>Halomonadaceae</taxon>
        <taxon>Billgrantia</taxon>
    </lineage>
</organism>
<evidence type="ECO:0000313" key="1">
    <source>
        <dbReference type="EMBL" id="MCE8053172.1"/>
    </source>
</evidence>
<gene>
    <name evidence="1" type="ORF">HOP61_17920</name>
</gene>